<feature type="transmembrane region" description="Helical" evidence="9">
    <location>
        <begin position="871"/>
        <end position="895"/>
    </location>
</feature>
<dbReference type="InterPro" id="IPR001036">
    <property type="entry name" value="Acrflvin-R"/>
</dbReference>
<evidence type="ECO:0000256" key="7">
    <source>
        <dbReference type="ARBA" id="ARBA00023136"/>
    </source>
</evidence>
<dbReference type="SUPFAM" id="SSF82693">
    <property type="entry name" value="Multidrug efflux transporter AcrB pore domain, PN1, PN2, PC1 and PC2 subdomains"/>
    <property type="match status" value="4"/>
</dbReference>
<dbReference type="FunFam" id="1.20.1640.10:FF:000001">
    <property type="entry name" value="Efflux pump membrane transporter"/>
    <property type="match status" value="1"/>
</dbReference>
<reference evidence="10 11" key="1">
    <citation type="submission" date="2019-12" db="EMBL/GenBank/DDBJ databases">
        <title>Novel species isolated from a subtropical stream in China.</title>
        <authorList>
            <person name="Lu H."/>
        </authorList>
    </citation>
    <scope>NUCLEOTIDE SEQUENCE [LARGE SCALE GENOMIC DNA]</scope>
    <source>
        <strain evidence="10 11">FT107W</strain>
    </source>
</reference>
<dbReference type="Proteomes" id="UP000484875">
    <property type="component" value="Unassembled WGS sequence"/>
</dbReference>
<feature type="transmembrane region" description="Helical" evidence="9">
    <location>
        <begin position="333"/>
        <end position="352"/>
    </location>
</feature>
<proteinExistence type="predicted"/>
<keyword evidence="2" id="KW-0813">Transport</keyword>
<protein>
    <submittedName>
        <fullName evidence="10">MMPL family transporter</fullName>
    </submittedName>
</protein>
<dbReference type="AlphaFoldDB" id="A0A845HLK6"/>
<feature type="transmembrane region" description="Helical" evidence="9">
    <location>
        <begin position="901"/>
        <end position="924"/>
    </location>
</feature>
<comment type="subcellular location">
    <subcellularLocation>
        <location evidence="1">Cell inner membrane</location>
        <topology evidence="1">Multi-pass membrane protein</topology>
    </subcellularLocation>
</comment>
<accession>A0A845HLK6</accession>
<dbReference type="GO" id="GO:0042910">
    <property type="term" value="F:xenobiotic transmembrane transporter activity"/>
    <property type="evidence" value="ECO:0007669"/>
    <property type="project" value="TreeGrafter"/>
</dbReference>
<dbReference type="PANTHER" id="PTHR32063:SF14">
    <property type="entry name" value="BLL4319 PROTEIN"/>
    <property type="match status" value="1"/>
</dbReference>
<dbReference type="Gene3D" id="3.30.70.1440">
    <property type="entry name" value="Multidrug efflux transporter AcrB pore domain"/>
    <property type="match status" value="1"/>
</dbReference>
<dbReference type="PANTHER" id="PTHR32063">
    <property type="match status" value="1"/>
</dbReference>
<dbReference type="PRINTS" id="PR00702">
    <property type="entry name" value="ACRIFLAVINRP"/>
</dbReference>
<feature type="transmembrane region" description="Helical" evidence="9">
    <location>
        <begin position="845"/>
        <end position="864"/>
    </location>
</feature>
<evidence type="ECO:0000256" key="3">
    <source>
        <dbReference type="ARBA" id="ARBA00022475"/>
    </source>
</evidence>
<gene>
    <name evidence="10" type="ORF">GTP81_13510</name>
</gene>
<dbReference type="Gene3D" id="3.30.70.1320">
    <property type="entry name" value="Multidrug efflux transporter AcrB pore domain like"/>
    <property type="match status" value="1"/>
</dbReference>
<feature type="transmembrane region" description="Helical" evidence="9">
    <location>
        <begin position="385"/>
        <end position="409"/>
    </location>
</feature>
<feature type="transmembrane region" description="Helical" evidence="9">
    <location>
        <begin position="945"/>
        <end position="970"/>
    </location>
</feature>
<keyword evidence="4" id="KW-0997">Cell inner membrane</keyword>
<evidence type="ECO:0000256" key="5">
    <source>
        <dbReference type="ARBA" id="ARBA00022692"/>
    </source>
</evidence>
<evidence type="ECO:0000256" key="8">
    <source>
        <dbReference type="SAM" id="MobiDB-lite"/>
    </source>
</evidence>
<feature type="transmembrane region" description="Helical" evidence="9">
    <location>
        <begin position="430"/>
        <end position="450"/>
    </location>
</feature>
<keyword evidence="6 9" id="KW-1133">Transmembrane helix</keyword>
<evidence type="ECO:0000256" key="2">
    <source>
        <dbReference type="ARBA" id="ARBA00022448"/>
    </source>
</evidence>
<dbReference type="InterPro" id="IPR027463">
    <property type="entry name" value="AcrB_DN_DC_subdom"/>
</dbReference>
<evidence type="ECO:0000313" key="11">
    <source>
        <dbReference type="Proteomes" id="UP000484875"/>
    </source>
</evidence>
<dbReference type="SUPFAM" id="SSF82714">
    <property type="entry name" value="Multidrug efflux transporter AcrB TolC docking domain, DN and DC subdomains"/>
    <property type="match status" value="2"/>
</dbReference>
<dbReference type="Gene3D" id="3.30.70.1430">
    <property type="entry name" value="Multidrug efflux transporter AcrB pore domain"/>
    <property type="match status" value="2"/>
</dbReference>
<dbReference type="Gene3D" id="3.30.2090.10">
    <property type="entry name" value="Multidrug efflux transporter AcrB TolC docking domain, DN and DC subdomains"/>
    <property type="match status" value="2"/>
</dbReference>
<organism evidence="10 11">
    <name type="scientific">Duganella vulcania</name>
    <dbReference type="NCBI Taxonomy" id="2692166"/>
    <lineage>
        <taxon>Bacteria</taxon>
        <taxon>Pseudomonadati</taxon>
        <taxon>Pseudomonadota</taxon>
        <taxon>Betaproteobacteria</taxon>
        <taxon>Burkholderiales</taxon>
        <taxon>Oxalobacteraceae</taxon>
        <taxon>Telluria group</taxon>
        <taxon>Duganella</taxon>
    </lineage>
</organism>
<dbReference type="GO" id="GO:0005886">
    <property type="term" value="C:plasma membrane"/>
    <property type="evidence" value="ECO:0007669"/>
    <property type="project" value="UniProtKB-SubCell"/>
</dbReference>
<feature type="region of interest" description="Disordered" evidence="8">
    <location>
        <begin position="1006"/>
        <end position="1037"/>
    </location>
</feature>
<dbReference type="Pfam" id="PF00873">
    <property type="entry name" value="ACR_tran"/>
    <property type="match status" value="1"/>
</dbReference>
<feature type="transmembrane region" description="Helical" evidence="9">
    <location>
        <begin position="524"/>
        <end position="542"/>
    </location>
</feature>
<dbReference type="RefSeq" id="WP_161090371.1">
    <property type="nucleotide sequence ID" value="NZ_WWCV01000021.1"/>
</dbReference>
<comment type="caution">
    <text evidence="10">The sequence shown here is derived from an EMBL/GenBank/DDBJ whole genome shotgun (WGS) entry which is preliminary data.</text>
</comment>
<feature type="transmembrane region" description="Helical" evidence="9">
    <location>
        <begin position="462"/>
        <end position="480"/>
    </location>
</feature>
<keyword evidence="7 9" id="KW-0472">Membrane</keyword>
<name>A0A845HLK6_9BURK</name>
<evidence type="ECO:0000256" key="4">
    <source>
        <dbReference type="ARBA" id="ARBA00022519"/>
    </source>
</evidence>
<sequence>MNFTDIFIKRPVLASVVSLLIVVLGLRSLFSLPINQYPKTQNAVVTISTTYYGADAATVAGFITQPLESAIAQAQGIDYLSSSSNSGVSVITATLRLNYDSNRALTEITTQVNSVRNQLPQQAQQPVLTVQTGQTTDAMYMGFYSDTLPTNNVTDFLARVVKPKLDSIQGVQTAELLGARQFALRAWLDAGKMAAHGVTATDVSTALAQNNYLTGLGASKGQMVTVPLTAGTDLHTVDEFKALAVKQAGGAIVHLEDIATVTLGSENYDFNVAFSGVRSVFIGIKVAPEANILDVAKRVREAFPPIKEQLPNGLTGEIVYDSTEFINTSIDEVVKTLVEALIIVTIVIYLFLGSFRAVIVPVIAMPLSLVGTFFVMLMLGYSINLLTLLAIVLAIGLVVDDAIIVVENVDRHMKEGIKPFDAAIIAARELGSPILAMTVVLIAVYVPIGFQGGLTGALFTEFAFTLAGAVAVSGIVALTLSPMMCGHFFDAKQDEGRFVKAIDRVFEKVHNGYLRLLHSLLNTWPVLIVMGVILSLLLGLMFKMSQSELAPEEDQGIVLSQVVGAPTATSDQMQAYAKQIFDIAHSLPEYEQMFQITGVPTTNAGIGGVLFKPWDKRSRSAHEIQQELQQKWNNVAGGRVAAFQFPALPGSSGLPVQFVITTTEPFENLNTVAQAVLDKARKDNKFYFADVDLKIDAPQARVEVDRDKLATLGLTQQDFGNAMGAALGGGYVNYFSISGRSYKVIPQVRQVDRLNPADVLDFHIKTPGGAMIPASTVASIKYSVQPESVTRFQQLNSATISGVTGASQGEILEYLRNTVKEVAPSGYTVDYSGGSRQFMSESGGFLVTMAFAVIIVFLALAAQFESFRDPIVILFSVPMALFGAMTFIFLGFASINIYTQVGLVTLMGLISKHGILIVEVANHLRMAGKSKREAIEEAAATRLRPILMTTAAMVFGVVPLVVASGAGAAGRHAMGLVIFTGLSIGTLFTLFVVPAMYMFLSGQHKADPQAEPHAGPNVDPHNAGHGGPAPAPAGQPT</sequence>
<feature type="transmembrane region" description="Helical" evidence="9">
    <location>
        <begin position="359"/>
        <end position="379"/>
    </location>
</feature>
<evidence type="ECO:0000256" key="9">
    <source>
        <dbReference type="SAM" id="Phobius"/>
    </source>
</evidence>
<feature type="transmembrane region" description="Helical" evidence="9">
    <location>
        <begin position="976"/>
        <end position="1000"/>
    </location>
</feature>
<evidence type="ECO:0000313" key="10">
    <source>
        <dbReference type="EMBL" id="MYN17774.1"/>
    </source>
</evidence>
<feature type="transmembrane region" description="Helical" evidence="9">
    <location>
        <begin position="12"/>
        <end position="30"/>
    </location>
</feature>
<keyword evidence="3" id="KW-1003">Cell membrane</keyword>
<keyword evidence="5 9" id="KW-0812">Transmembrane</keyword>
<dbReference type="EMBL" id="WWCV01000021">
    <property type="protein sequence ID" value="MYN17774.1"/>
    <property type="molecule type" value="Genomic_DNA"/>
</dbReference>
<keyword evidence="11" id="KW-1185">Reference proteome</keyword>
<dbReference type="SUPFAM" id="SSF82866">
    <property type="entry name" value="Multidrug efflux transporter AcrB transmembrane domain"/>
    <property type="match status" value="2"/>
</dbReference>
<dbReference type="Gene3D" id="1.20.1640.10">
    <property type="entry name" value="Multidrug efflux transporter AcrB transmembrane domain"/>
    <property type="match status" value="2"/>
</dbReference>
<evidence type="ECO:0000256" key="1">
    <source>
        <dbReference type="ARBA" id="ARBA00004429"/>
    </source>
</evidence>
<evidence type="ECO:0000256" key="6">
    <source>
        <dbReference type="ARBA" id="ARBA00022989"/>
    </source>
</evidence>